<comment type="function">
    <text evidence="1 10">Activation of pyruvate formate-lyase under anaerobic conditions by generation of an organic free radical, using S-adenosylmethionine and reduced flavodoxin as cosubstrates to produce 5'-deoxy-adenosine.</text>
</comment>
<proteinExistence type="inferred from homology"/>
<dbReference type="InterPro" id="IPR013785">
    <property type="entry name" value="Aldolase_TIM"/>
</dbReference>
<evidence type="ECO:0000256" key="4">
    <source>
        <dbReference type="ARBA" id="ARBA00022485"/>
    </source>
</evidence>
<dbReference type="Pfam" id="PF04055">
    <property type="entry name" value="Radical_SAM"/>
    <property type="match status" value="1"/>
</dbReference>
<sequence>MGISQITTSITNISGYIHSVETCGTVDGPGIRFVIFTTGCPLRCLYCSNPDCRYLENGKRVTVDELITEIQKYVSYMKASGGGVTACGGEPLFQPEFVREIFRRCKELGIHTALDTSGFCNLETAKSVLEFADLVLLDIKSFDPAIYRKVTSVDIEPTLNLAKYLSKINKPTWIRFVLVPGLTDDPDNIAMLADFISTLNNIERVEVLPFHKMGEYKWEELGYEYELQETPTPTSEEIEKALTIFRNKGLTVF</sequence>
<keyword evidence="9 10" id="KW-0411">Iron-sulfur</keyword>
<dbReference type="InterPro" id="IPR058240">
    <property type="entry name" value="rSAM_sf"/>
</dbReference>
<accession>A0A0V7ZW67</accession>
<feature type="domain" description="Radical SAM core" evidence="11">
    <location>
        <begin position="26"/>
        <end position="251"/>
    </location>
</feature>
<keyword evidence="7 10" id="KW-0560">Oxidoreductase</keyword>
<organism evidence="12 13">
    <name type="scientific">Mastigocoleus testarum BC008</name>
    <dbReference type="NCBI Taxonomy" id="371196"/>
    <lineage>
        <taxon>Bacteria</taxon>
        <taxon>Bacillati</taxon>
        <taxon>Cyanobacteriota</taxon>
        <taxon>Cyanophyceae</taxon>
        <taxon>Nostocales</taxon>
        <taxon>Hapalosiphonaceae</taxon>
        <taxon>Mastigocoleus</taxon>
    </lineage>
</organism>
<evidence type="ECO:0000313" key="12">
    <source>
        <dbReference type="EMBL" id="KST68610.1"/>
    </source>
</evidence>
<dbReference type="PANTHER" id="PTHR30352:SF5">
    <property type="entry name" value="PYRUVATE FORMATE-LYASE 1-ACTIVATING ENZYME"/>
    <property type="match status" value="1"/>
</dbReference>
<comment type="cofactor">
    <cofactor evidence="10">
        <name>[4Fe-4S] cluster</name>
        <dbReference type="ChEBI" id="CHEBI:49883"/>
    </cofactor>
    <text evidence="10">Binds 1 [4Fe-4S] cluster. The cluster is coordinated with 3 cysteines and an exchangeable S-adenosyl-L-methionine.</text>
</comment>
<dbReference type="InterPro" id="IPR034457">
    <property type="entry name" value="Organic_radical-activating"/>
</dbReference>
<dbReference type="SUPFAM" id="SSF102114">
    <property type="entry name" value="Radical SAM enzymes"/>
    <property type="match status" value="1"/>
</dbReference>
<keyword evidence="4 10" id="KW-0004">4Fe-4S</keyword>
<evidence type="ECO:0000256" key="10">
    <source>
        <dbReference type="RuleBase" id="RU362053"/>
    </source>
</evidence>
<comment type="caution">
    <text evidence="12">The sequence shown here is derived from an EMBL/GenBank/DDBJ whole genome shotgun (WGS) entry which is preliminary data.</text>
</comment>
<evidence type="ECO:0000259" key="11">
    <source>
        <dbReference type="PROSITE" id="PS51918"/>
    </source>
</evidence>
<dbReference type="GO" id="GO:0005737">
    <property type="term" value="C:cytoplasm"/>
    <property type="evidence" value="ECO:0007669"/>
    <property type="project" value="UniProtKB-SubCell"/>
</dbReference>
<gene>
    <name evidence="12" type="ORF">BC008_33715</name>
</gene>
<dbReference type="SMART" id="SM00729">
    <property type="entry name" value="Elp3"/>
    <property type="match status" value="1"/>
</dbReference>
<keyword evidence="10" id="KW-0963">Cytoplasm</keyword>
<dbReference type="InterPro" id="IPR001989">
    <property type="entry name" value="Radical_activat_CS"/>
</dbReference>
<dbReference type="CDD" id="cd01335">
    <property type="entry name" value="Radical_SAM"/>
    <property type="match status" value="1"/>
</dbReference>
<dbReference type="RefSeq" id="WP_036265984.1">
    <property type="nucleotide sequence ID" value="NZ_LMTZ01000055.1"/>
</dbReference>
<dbReference type="InterPro" id="IPR012839">
    <property type="entry name" value="Organic_radical_activase"/>
</dbReference>
<evidence type="ECO:0000256" key="1">
    <source>
        <dbReference type="ARBA" id="ARBA00003141"/>
    </source>
</evidence>
<comment type="similarity">
    <text evidence="2 10">Belongs to the organic radical-activating enzymes family.</text>
</comment>
<keyword evidence="5 10" id="KW-0949">S-adenosyl-L-methionine</keyword>
<dbReference type="PROSITE" id="PS51918">
    <property type="entry name" value="RADICAL_SAM"/>
    <property type="match status" value="1"/>
</dbReference>
<dbReference type="PROSITE" id="PS01087">
    <property type="entry name" value="RADICAL_ACTIVATING"/>
    <property type="match status" value="1"/>
</dbReference>
<dbReference type="PANTHER" id="PTHR30352">
    <property type="entry name" value="PYRUVATE FORMATE-LYASE-ACTIVATING ENZYME"/>
    <property type="match status" value="1"/>
</dbReference>
<dbReference type="NCBIfam" id="TIGR02493">
    <property type="entry name" value="PFLA"/>
    <property type="match status" value="1"/>
</dbReference>
<keyword evidence="13" id="KW-1185">Reference proteome</keyword>
<dbReference type="Gene3D" id="3.20.20.70">
    <property type="entry name" value="Aldolase class I"/>
    <property type="match status" value="1"/>
</dbReference>
<dbReference type="GO" id="GO:0051539">
    <property type="term" value="F:4 iron, 4 sulfur cluster binding"/>
    <property type="evidence" value="ECO:0007669"/>
    <property type="project" value="UniProtKB-UniRule"/>
</dbReference>
<keyword evidence="12" id="KW-0670">Pyruvate</keyword>
<dbReference type="Proteomes" id="UP000053372">
    <property type="component" value="Unassembled WGS sequence"/>
</dbReference>
<evidence type="ECO:0000256" key="6">
    <source>
        <dbReference type="ARBA" id="ARBA00022723"/>
    </source>
</evidence>
<dbReference type="SFLD" id="SFLDG01066">
    <property type="entry name" value="organic_radical-activating_enz"/>
    <property type="match status" value="1"/>
</dbReference>
<dbReference type="EC" id="1.97.1.4" evidence="10"/>
<dbReference type="InterPro" id="IPR012838">
    <property type="entry name" value="PFL1_activating"/>
</dbReference>
<keyword evidence="6 10" id="KW-0479">Metal-binding</keyword>
<evidence type="ECO:0000256" key="7">
    <source>
        <dbReference type="ARBA" id="ARBA00023002"/>
    </source>
</evidence>
<protein>
    <recommendedName>
        <fullName evidence="3 10">Pyruvate formate-lyase-activating enzyme</fullName>
        <ecNumber evidence="10">1.97.1.4</ecNumber>
    </recommendedName>
</protein>
<dbReference type="SFLD" id="SFLDS00029">
    <property type="entry name" value="Radical_SAM"/>
    <property type="match status" value="1"/>
</dbReference>
<dbReference type="GO" id="GO:0043365">
    <property type="term" value="F:[formate-C-acetyltransferase]-activating enzyme activity"/>
    <property type="evidence" value="ECO:0007669"/>
    <property type="project" value="UniProtKB-UniRule"/>
</dbReference>
<keyword evidence="12" id="KW-0456">Lyase</keyword>
<name>A0A0V7ZW67_9CYAN</name>
<dbReference type="GO" id="GO:0016829">
    <property type="term" value="F:lyase activity"/>
    <property type="evidence" value="ECO:0007669"/>
    <property type="project" value="UniProtKB-KW"/>
</dbReference>
<dbReference type="OrthoDB" id="9782387at2"/>
<dbReference type="GO" id="GO:0046872">
    <property type="term" value="F:metal ion binding"/>
    <property type="evidence" value="ECO:0007669"/>
    <property type="project" value="UniProtKB-UniRule"/>
</dbReference>
<dbReference type="EMBL" id="LMTZ01000055">
    <property type="protein sequence ID" value="KST68610.1"/>
    <property type="molecule type" value="Genomic_DNA"/>
</dbReference>
<comment type="catalytic activity">
    <reaction evidence="10">
        <text>glycyl-[formate C-acetyltransferase] + reduced [flavodoxin] + S-adenosyl-L-methionine = glycin-2-yl radical-[formate C-acetyltransferase] + semiquinone [flavodoxin] + 5'-deoxyadenosine + L-methionine + H(+)</text>
        <dbReference type="Rhea" id="RHEA:19225"/>
        <dbReference type="Rhea" id="RHEA-COMP:10622"/>
        <dbReference type="Rhea" id="RHEA-COMP:12190"/>
        <dbReference type="Rhea" id="RHEA-COMP:12191"/>
        <dbReference type="Rhea" id="RHEA-COMP:14480"/>
        <dbReference type="ChEBI" id="CHEBI:15378"/>
        <dbReference type="ChEBI" id="CHEBI:17319"/>
        <dbReference type="ChEBI" id="CHEBI:29947"/>
        <dbReference type="ChEBI" id="CHEBI:32722"/>
        <dbReference type="ChEBI" id="CHEBI:57618"/>
        <dbReference type="ChEBI" id="CHEBI:57844"/>
        <dbReference type="ChEBI" id="CHEBI:59789"/>
        <dbReference type="ChEBI" id="CHEBI:140311"/>
        <dbReference type="EC" id="1.97.1.4"/>
    </reaction>
</comment>
<dbReference type="PIRSF" id="PIRSF000371">
    <property type="entry name" value="PFL_act_enz"/>
    <property type="match status" value="1"/>
</dbReference>
<keyword evidence="8 10" id="KW-0408">Iron</keyword>
<evidence type="ECO:0000256" key="2">
    <source>
        <dbReference type="ARBA" id="ARBA00009777"/>
    </source>
</evidence>
<dbReference type="InterPro" id="IPR006638">
    <property type="entry name" value="Elp3/MiaA/NifB-like_rSAM"/>
</dbReference>
<evidence type="ECO:0000256" key="5">
    <source>
        <dbReference type="ARBA" id="ARBA00022691"/>
    </source>
</evidence>
<reference evidence="12 13" key="1">
    <citation type="journal article" date="2015" name="Genome Announc.">
        <title>Draft Genome of the Euendolithic (true boring) Cyanobacterium Mastigocoleus testarum strain BC008.</title>
        <authorList>
            <person name="Guida B.S."/>
            <person name="Garcia-Pichel F."/>
        </authorList>
    </citation>
    <scope>NUCLEOTIDE SEQUENCE [LARGE SCALE GENOMIC DNA]</scope>
    <source>
        <strain evidence="12 13">BC008</strain>
    </source>
</reference>
<evidence type="ECO:0000256" key="8">
    <source>
        <dbReference type="ARBA" id="ARBA00023004"/>
    </source>
</evidence>
<evidence type="ECO:0000256" key="3">
    <source>
        <dbReference type="ARBA" id="ARBA00021356"/>
    </source>
</evidence>
<dbReference type="AlphaFoldDB" id="A0A0V7ZW67"/>
<evidence type="ECO:0000256" key="9">
    <source>
        <dbReference type="ARBA" id="ARBA00023014"/>
    </source>
</evidence>
<evidence type="ECO:0000313" key="13">
    <source>
        <dbReference type="Proteomes" id="UP000053372"/>
    </source>
</evidence>
<comment type="subcellular location">
    <subcellularLocation>
        <location evidence="10">Cytoplasm</location>
    </subcellularLocation>
</comment>
<dbReference type="InterPro" id="IPR007197">
    <property type="entry name" value="rSAM"/>
</dbReference>